<name>A0A3V2NZ55_SALET</name>
<keyword evidence="2" id="KW-1133">Transmembrane helix</keyword>
<keyword evidence="2" id="KW-0812">Transmembrane</keyword>
<sequence>MQRENDSDDEFRSSVFDSLKGTLNQHRQMAEEGCEEQTFKKDEEIESEHFVYRLRTRPGSDHSDVTQVGSLDPEQHRKQLSNRDFEGEIKLKKTYGIWLLFILAIQLLVMNAVFIVVGFKRLEFDALTLQLYMGGTLTEVFGLVLVITKYLFNRK</sequence>
<evidence type="ECO:0000313" key="3">
    <source>
        <dbReference type="EMBL" id="EAA7255148.1"/>
    </source>
</evidence>
<feature type="transmembrane region" description="Helical" evidence="2">
    <location>
        <begin position="97"/>
        <end position="119"/>
    </location>
</feature>
<protein>
    <submittedName>
        <fullName evidence="3">Uncharacterized protein</fullName>
    </submittedName>
</protein>
<dbReference type="EMBL" id="AAACIV010000024">
    <property type="protein sequence ID" value="EAA7255148.1"/>
    <property type="molecule type" value="Genomic_DNA"/>
</dbReference>
<keyword evidence="2" id="KW-0472">Membrane</keyword>
<organism evidence="3">
    <name type="scientific">Salmonella enterica I</name>
    <dbReference type="NCBI Taxonomy" id="59201"/>
    <lineage>
        <taxon>Bacteria</taxon>
        <taxon>Pseudomonadati</taxon>
        <taxon>Pseudomonadota</taxon>
        <taxon>Gammaproteobacteria</taxon>
        <taxon>Enterobacterales</taxon>
        <taxon>Enterobacteriaceae</taxon>
        <taxon>Salmonella</taxon>
    </lineage>
</organism>
<dbReference type="AlphaFoldDB" id="A0A3V2NZ55"/>
<dbReference type="Proteomes" id="UP000839682">
    <property type="component" value="Unassembled WGS sequence"/>
</dbReference>
<accession>A0A3V2NZ55</accession>
<proteinExistence type="predicted"/>
<evidence type="ECO:0000256" key="2">
    <source>
        <dbReference type="SAM" id="Phobius"/>
    </source>
</evidence>
<feature type="transmembrane region" description="Helical" evidence="2">
    <location>
        <begin position="131"/>
        <end position="152"/>
    </location>
</feature>
<gene>
    <name evidence="3" type="ORF">DSF98_21110</name>
</gene>
<reference evidence="3" key="1">
    <citation type="submission" date="2018-07" db="EMBL/GenBank/DDBJ databases">
        <authorList>
            <person name="Ashton P.M."/>
            <person name="Dallman T."/>
            <person name="Nair S."/>
            <person name="De Pinna E."/>
            <person name="Peters T."/>
            <person name="Grant K."/>
        </authorList>
    </citation>
    <scope>NUCLEOTIDE SEQUENCE [LARGE SCALE GENOMIC DNA]</scope>
    <source>
        <strain evidence="3">440016</strain>
    </source>
</reference>
<feature type="region of interest" description="Disordered" evidence="1">
    <location>
        <begin position="57"/>
        <end position="77"/>
    </location>
</feature>
<evidence type="ECO:0000256" key="1">
    <source>
        <dbReference type="SAM" id="MobiDB-lite"/>
    </source>
</evidence>
<comment type="caution">
    <text evidence="3">The sequence shown here is derived from an EMBL/GenBank/DDBJ whole genome shotgun (WGS) entry which is preliminary data.</text>
</comment>